<feature type="signal peptide" evidence="5">
    <location>
        <begin position="1"/>
        <end position="37"/>
    </location>
</feature>
<keyword evidence="3" id="KW-0378">Hydrolase</keyword>
<evidence type="ECO:0000313" key="7">
    <source>
        <dbReference type="EMBL" id="RZF63430.1"/>
    </source>
</evidence>
<dbReference type="SUPFAM" id="SSF53649">
    <property type="entry name" value="Alkaline phosphatase-like"/>
    <property type="match status" value="1"/>
</dbReference>
<dbReference type="PANTHER" id="PTHR42693:SF53">
    <property type="entry name" value="ENDO-4-O-SULFATASE"/>
    <property type="match status" value="1"/>
</dbReference>
<evidence type="ECO:0000256" key="5">
    <source>
        <dbReference type="SAM" id="SignalP"/>
    </source>
</evidence>
<dbReference type="OrthoDB" id="9803751at2"/>
<dbReference type="EMBL" id="SGIS01000026">
    <property type="protein sequence ID" value="RZF63430.1"/>
    <property type="molecule type" value="Genomic_DNA"/>
</dbReference>
<evidence type="ECO:0000313" key="8">
    <source>
        <dbReference type="Proteomes" id="UP000292085"/>
    </source>
</evidence>
<accession>A0A4Q6XT40</accession>
<dbReference type="GO" id="GO:0004065">
    <property type="term" value="F:arylsulfatase activity"/>
    <property type="evidence" value="ECO:0007669"/>
    <property type="project" value="TreeGrafter"/>
</dbReference>
<dbReference type="PROSITE" id="PS00523">
    <property type="entry name" value="SULFATASE_1"/>
    <property type="match status" value="1"/>
</dbReference>
<dbReference type="PANTHER" id="PTHR42693">
    <property type="entry name" value="ARYLSULFATASE FAMILY MEMBER"/>
    <property type="match status" value="1"/>
</dbReference>
<keyword evidence="2" id="KW-0479">Metal-binding</keyword>
<protein>
    <submittedName>
        <fullName evidence="7">Arylsulfatase</fullName>
    </submittedName>
</protein>
<proteinExistence type="inferred from homology"/>
<dbReference type="InterPro" id="IPR017850">
    <property type="entry name" value="Alkaline_phosphatase_core_sf"/>
</dbReference>
<keyword evidence="5" id="KW-0732">Signal</keyword>
<organism evidence="7 8">
    <name type="scientific">Sphingomonas populi</name>
    <dbReference type="NCBI Taxonomy" id="2484750"/>
    <lineage>
        <taxon>Bacteria</taxon>
        <taxon>Pseudomonadati</taxon>
        <taxon>Pseudomonadota</taxon>
        <taxon>Alphaproteobacteria</taxon>
        <taxon>Sphingomonadales</taxon>
        <taxon>Sphingomonadaceae</taxon>
        <taxon>Sphingomonas</taxon>
    </lineage>
</organism>
<dbReference type="Pfam" id="PF00884">
    <property type="entry name" value="Sulfatase"/>
    <property type="match status" value="1"/>
</dbReference>
<feature type="domain" description="Sulfatase N-terminal" evidence="6">
    <location>
        <begin position="54"/>
        <end position="351"/>
    </location>
</feature>
<keyword evidence="4" id="KW-0106">Calcium</keyword>
<dbReference type="InterPro" id="IPR024607">
    <property type="entry name" value="Sulfatase_CS"/>
</dbReference>
<name>A0A4Q6XT40_9SPHN</name>
<keyword evidence="8" id="KW-1185">Reference proteome</keyword>
<evidence type="ECO:0000256" key="2">
    <source>
        <dbReference type="ARBA" id="ARBA00022723"/>
    </source>
</evidence>
<feature type="chain" id="PRO_5020246408" evidence="5">
    <location>
        <begin position="38"/>
        <end position="482"/>
    </location>
</feature>
<dbReference type="CDD" id="cd16151">
    <property type="entry name" value="sulfatase_like"/>
    <property type="match status" value="1"/>
</dbReference>
<evidence type="ECO:0000256" key="4">
    <source>
        <dbReference type="ARBA" id="ARBA00022837"/>
    </source>
</evidence>
<comment type="similarity">
    <text evidence="1">Belongs to the sulfatase family.</text>
</comment>
<evidence type="ECO:0000259" key="6">
    <source>
        <dbReference type="Pfam" id="PF00884"/>
    </source>
</evidence>
<dbReference type="InterPro" id="IPR050738">
    <property type="entry name" value="Sulfatase"/>
</dbReference>
<evidence type="ECO:0000256" key="3">
    <source>
        <dbReference type="ARBA" id="ARBA00022801"/>
    </source>
</evidence>
<comment type="caution">
    <text evidence="7">The sequence shown here is derived from an EMBL/GenBank/DDBJ whole genome shotgun (WGS) entry which is preliminary data.</text>
</comment>
<reference evidence="7 8" key="1">
    <citation type="submission" date="2019-02" db="EMBL/GenBank/DDBJ databases">
        <authorList>
            <person name="Li Y."/>
        </authorList>
    </citation>
    <scope>NUCLEOTIDE SEQUENCE [LARGE SCALE GENOMIC DNA]</scope>
    <source>
        <strain evidence="7 8">3-7</strain>
    </source>
</reference>
<evidence type="ECO:0000256" key="1">
    <source>
        <dbReference type="ARBA" id="ARBA00008779"/>
    </source>
</evidence>
<dbReference type="Proteomes" id="UP000292085">
    <property type="component" value="Unassembled WGS sequence"/>
</dbReference>
<dbReference type="GO" id="GO:0046872">
    <property type="term" value="F:metal ion binding"/>
    <property type="evidence" value="ECO:0007669"/>
    <property type="project" value="UniProtKB-KW"/>
</dbReference>
<gene>
    <name evidence="7" type="ORF">EWE75_16075</name>
</gene>
<sequence length="482" mass="52649">MSMLAPTSPRRLRIFCRSLLMGAAALLNVAVPLPATARQTIAPPVPAAPSQRPPNIIMILADDFGVEGINAYGGEYFTPNVDRLAREGMRFENAHAMPLCSPSRVRLMTGLDNRHNYQAFGYLAPGQRTFANVLHNAGYATGMVGKWQLMGNGFDGRVGITPEQAGFDDYSLWQLKALDAKGSRYWGPTRVSPNMTTISEEGFGPDRDVDYAIDFIHKNKDRPFFLYYSMVLVHSPFVPTPDSMTAQGPKARFAGMVSYMDKEVGAVMEALHKDGLDKNTVVIFTGDNGTNRQITTTRNGYSIHGGKGSPTINGTHVPMVAWAPGRIPADTVSQALVGFEDILPTFAEIAGAPLDPKSTDGVSQLPVMLGQRTTGRDWIFEHYSPAWLFEPARFVFDAHWKLYGDGKFVSMNPLSGVETEVKGVTLKAEAARRKKQFQNVLASIHDGALDPTRFPWCAGHPSIKPAQSSIIAGCDYHPGGNE</sequence>
<dbReference type="InterPro" id="IPR000917">
    <property type="entry name" value="Sulfatase_N"/>
</dbReference>
<dbReference type="AlphaFoldDB" id="A0A4Q6XT40"/>
<dbReference type="Gene3D" id="3.40.720.10">
    <property type="entry name" value="Alkaline Phosphatase, subunit A"/>
    <property type="match status" value="1"/>
</dbReference>